<dbReference type="OrthoDB" id="538857at2759"/>
<keyword evidence="5" id="KW-1185">Reference proteome</keyword>
<dbReference type="InterPro" id="IPR050300">
    <property type="entry name" value="GDXG_lipolytic_enzyme"/>
</dbReference>
<comment type="caution">
    <text evidence="4">The sequence shown here is derived from an EMBL/GenBank/DDBJ whole genome shotgun (WGS) entry which is preliminary data.</text>
</comment>
<dbReference type="STRING" id="307507.A0A2V0P910"/>
<dbReference type="PANTHER" id="PTHR48081:SF30">
    <property type="entry name" value="ACETYL-HYDROLASE LIPR-RELATED"/>
    <property type="match status" value="1"/>
</dbReference>
<dbReference type="Proteomes" id="UP000247498">
    <property type="component" value="Unassembled WGS sequence"/>
</dbReference>
<dbReference type="InParanoid" id="A0A2V0P910"/>
<protein>
    <submittedName>
        <fullName evidence="4">Alpha beta hydrolase</fullName>
    </submittedName>
</protein>
<dbReference type="Gene3D" id="3.40.50.1820">
    <property type="entry name" value="alpha/beta hydrolase"/>
    <property type="match status" value="1"/>
</dbReference>
<evidence type="ECO:0000313" key="5">
    <source>
        <dbReference type="Proteomes" id="UP000247498"/>
    </source>
</evidence>
<keyword evidence="1 4" id="KW-0378">Hydrolase</keyword>
<keyword evidence="2" id="KW-0732">Signal</keyword>
<dbReference type="FunCoup" id="A0A2V0P910">
    <property type="interactions" value="266"/>
</dbReference>
<feature type="chain" id="PRO_5016080953" evidence="2">
    <location>
        <begin position="29"/>
        <end position="367"/>
    </location>
</feature>
<dbReference type="AlphaFoldDB" id="A0A2V0P910"/>
<evidence type="ECO:0000313" key="4">
    <source>
        <dbReference type="EMBL" id="GBF94350.1"/>
    </source>
</evidence>
<organism evidence="4 5">
    <name type="scientific">Raphidocelis subcapitata</name>
    <dbReference type="NCBI Taxonomy" id="307507"/>
    <lineage>
        <taxon>Eukaryota</taxon>
        <taxon>Viridiplantae</taxon>
        <taxon>Chlorophyta</taxon>
        <taxon>core chlorophytes</taxon>
        <taxon>Chlorophyceae</taxon>
        <taxon>CS clade</taxon>
        <taxon>Sphaeropleales</taxon>
        <taxon>Selenastraceae</taxon>
        <taxon>Raphidocelis</taxon>
    </lineage>
</organism>
<feature type="signal peptide" evidence="2">
    <location>
        <begin position="1"/>
        <end position="28"/>
    </location>
</feature>
<dbReference type="EMBL" id="BDRX01000050">
    <property type="protein sequence ID" value="GBF94350.1"/>
    <property type="molecule type" value="Genomic_DNA"/>
</dbReference>
<dbReference type="SUPFAM" id="SSF53474">
    <property type="entry name" value="alpha/beta-Hydrolases"/>
    <property type="match status" value="1"/>
</dbReference>
<accession>A0A2V0P910</accession>
<sequence>MSGGVGLRLPAVAALALFALAAAAGAAAQDGGSCTAPLKTNDATKPYCYVPGTISSESQQFLSKSAVKGASDVSTASAAQALRERFGAGKGQIWKTSDSGSYFSSVSNGTLGGVPVVTATPQGFNPGGAGKDRVLVYLHGGAYVVGSCSLMWAMPGTVAKLLGVREACIDYRLAPEHPFPAGLDDVVSAYRELLKTYPAKNIALLGDSAGGGLTLALLLRLKREGLPQPAAAALYSPWSELTKSGDTQTTLTGVDPVLQYELSLQGPALAYVGGDSSKLTDPLVSPLRADFSVGSVGQLPPILIQVGLRDTFLSDCVRLYRKLRDAGQPVELSPWEGMWHVFEAYDVPEARSANEEAAAFLRRHLGL</sequence>
<dbReference type="GO" id="GO:0004806">
    <property type="term" value="F:triacylglycerol lipase activity"/>
    <property type="evidence" value="ECO:0007669"/>
    <property type="project" value="TreeGrafter"/>
</dbReference>
<proteinExistence type="predicted"/>
<reference evidence="4 5" key="1">
    <citation type="journal article" date="2018" name="Sci. Rep.">
        <title>Raphidocelis subcapitata (=Pseudokirchneriella subcapitata) provides an insight into genome evolution and environmental adaptations in the Sphaeropleales.</title>
        <authorList>
            <person name="Suzuki S."/>
            <person name="Yamaguchi H."/>
            <person name="Nakajima N."/>
            <person name="Kawachi M."/>
        </authorList>
    </citation>
    <scope>NUCLEOTIDE SEQUENCE [LARGE SCALE GENOMIC DNA]</scope>
    <source>
        <strain evidence="4 5">NIES-35</strain>
    </source>
</reference>
<dbReference type="InterPro" id="IPR013094">
    <property type="entry name" value="AB_hydrolase_3"/>
</dbReference>
<dbReference type="InterPro" id="IPR029058">
    <property type="entry name" value="AB_hydrolase_fold"/>
</dbReference>
<evidence type="ECO:0000256" key="1">
    <source>
        <dbReference type="ARBA" id="ARBA00022801"/>
    </source>
</evidence>
<dbReference type="Pfam" id="PF07859">
    <property type="entry name" value="Abhydrolase_3"/>
    <property type="match status" value="1"/>
</dbReference>
<evidence type="ECO:0000259" key="3">
    <source>
        <dbReference type="Pfam" id="PF07859"/>
    </source>
</evidence>
<evidence type="ECO:0000256" key="2">
    <source>
        <dbReference type="SAM" id="SignalP"/>
    </source>
</evidence>
<gene>
    <name evidence="4" type="ORF">Rsub_06972</name>
</gene>
<dbReference type="PANTHER" id="PTHR48081">
    <property type="entry name" value="AB HYDROLASE SUPERFAMILY PROTEIN C4A8.06C"/>
    <property type="match status" value="1"/>
</dbReference>
<name>A0A2V0P910_9CHLO</name>
<feature type="domain" description="Alpha/beta hydrolase fold-3" evidence="3">
    <location>
        <begin position="135"/>
        <end position="342"/>
    </location>
</feature>